<comment type="caution">
    <text evidence="3">The sequence shown here is derived from an EMBL/GenBank/DDBJ whole genome shotgun (WGS) entry which is preliminary data.</text>
</comment>
<keyword evidence="1 2" id="KW-0732">Signal</keyword>
<dbReference type="GO" id="GO:0044718">
    <property type="term" value="P:siderophore transmembrane transport"/>
    <property type="evidence" value="ECO:0007669"/>
    <property type="project" value="TreeGrafter"/>
</dbReference>
<reference evidence="3" key="1">
    <citation type="submission" date="2020-10" db="EMBL/GenBank/DDBJ databases">
        <authorList>
            <person name="Gilroy R."/>
        </authorList>
    </citation>
    <scope>NUCLEOTIDE SEQUENCE</scope>
    <source>
        <strain evidence="3">ChiHjej13B12-12457</strain>
    </source>
</reference>
<sequence>MKARPTPAHTAGAAAFLPALLAIILLCTAVRTASAQEPPLTTFEGCIRYAGTSEPALCYVIVSRTEDGVAIGYTTTDGEGHYTLSIRSGADSVVIAVSGMSVKAVRRTVPNVSGRHDFEVEESLFELDEVRVKAPKMEMKGDDTVSYNVASFRSQEDMVIEDVLRKLPGITVRDNGQILYKAKPIAGLTIDGMDLLKGRYGIATRNISPDHIASVEILENHQAIKALKDLVPSDKTYINLKLKASSRGVFLLSAAAGGGYGDGGLWNAEAAPMYFGHSSQHILTGKTNNTGDDLAYELEDLTSGTGRLNPVLSSATLASPPAIDKDRYYRNTSYSASLNELFRTSGGTDINLNLSYLNDTELRDNTSETRWMLPDSSVNLIREGISNVIGTDKVNAELSFKSNGDRLYVDNRNIFSAEFLDIASSVNGIGQDFDRTTLRASTTASLIRRSGEKSAFEINARAAYEHTPYSLAIARDGGQWAGAVQDVTADAFTASLFAGNVTSFRLWDMRIEPTLSASYRLGSLDSRLSTPLGQLEDSSEAANRLMMHRLRVAPAVYAYYTSLHVDLSIFIPVAYYMTFLDDRLGGTRTSRHKVFAEPSVSMKIKPAASTDINLGYSMSWSMPEISTLYGGAVLSDYRSLTRYAADLTEGMRNHFSLGLSYKDIFNMLFLNLSAGYSLTKPDILYGYDFDGIYSTTLTTRTGELSHTVSAGIELSKGFYWKDLTAKLELGASWTDSPFLLQEQVARMSMQGYSAGLNISLSPFKFLGITYDGSVMYSLSRQASGENLTPLLTVSNDLTLSFRLPAGIGLSLTGEHYHNSASSAASDFVLLDAALSYKWKRFRWELTCSNLLDTREYVYSVLSAASSFSTDYLIRPRSYLLKMFVTF</sequence>
<feature type="signal peptide" evidence="2">
    <location>
        <begin position="1"/>
        <end position="35"/>
    </location>
</feature>
<dbReference type="PANTHER" id="PTHR30069:SF29">
    <property type="entry name" value="HEMOGLOBIN AND HEMOGLOBIN-HAPTOGLOBIN-BINDING PROTEIN 1-RELATED"/>
    <property type="match status" value="1"/>
</dbReference>
<dbReference type="GO" id="GO:0015344">
    <property type="term" value="F:siderophore uptake transmembrane transporter activity"/>
    <property type="evidence" value="ECO:0007669"/>
    <property type="project" value="TreeGrafter"/>
</dbReference>
<evidence type="ECO:0000256" key="1">
    <source>
        <dbReference type="ARBA" id="ARBA00022729"/>
    </source>
</evidence>
<evidence type="ECO:0000313" key="3">
    <source>
        <dbReference type="EMBL" id="HIR63565.1"/>
    </source>
</evidence>
<accession>A0A9D1J7C5</accession>
<keyword evidence="3" id="KW-0675">Receptor</keyword>
<dbReference type="AlphaFoldDB" id="A0A9D1J7C5"/>
<dbReference type="Proteomes" id="UP000886744">
    <property type="component" value="Unassembled WGS sequence"/>
</dbReference>
<protein>
    <submittedName>
        <fullName evidence="3">TonB-dependent receptor</fullName>
    </submittedName>
</protein>
<dbReference type="GO" id="GO:0009279">
    <property type="term" value="C:cell outer membrane"/>
    <property type="evidence" value="ECO:0007669"/>
    <property type="project" value="TreeGrafter"/>
</dbReference>
<dbReference type="SUPFAM" id="SSF56935">
    <property type="entry name" value="Porins"/>
    <property type="match status" value="1"/>
</dbReference>
<gene>
    <name evidence="3" type="ORF">IAC94_08640</name>
</gene>
<evidence type="ECO:0000313" key="4">
    <source>
        <dbReference type="Proteomes" id="UP000886744"/>
    </source>
</evidence>
<name>A0A9D1J7C5_9BACT</name>
<dbReference type="EMBL" id="DVHI01000104">
    <property type="protein sequence ID" value="HIR63565.1"/>
    <property type="molecule type" value="Genomic_DNA"/>
</dbReference>
<reference evidence="3" key="2">
    <citation type="journal article" date="2021" name="PeerJ">
        <title>Extensive microbial diversity within the chicken gut microbiome revealed by metagenomics and culture.</title>
        <authorList>
            <person name="Gilroy R."/>
            <person name="Ravi A."/>
            <person name="Getino M."/>
            <person name="Pursley I."/>
            <person name="Horton D.L."/>
            <person name="Alikhan N.F."/>
            <person name="Baker D."/>
            <person name="Gharbi K."/>
            <person name="Hall N."/>
            <person name="Watson M."/>
            <person name="Adriaenssens E.M."/>
            <person name="Foster-Nyarko E."/>
            <person name="Jarju S."/>
            <person name="Secka A."/>
            <person name="Antonio M."/>
            <person name="Oren A."/>
            <person name="Chaudhuri R.R."/>
            <person name="La Ragione R."/>
            <person name="Hildebrand F."/>
            <person name="Pallen M.J."/>
        </authorList>
    </citation>
    <scope>NUCLEOTIDE SEQUENCE</scope>
    <source>
        <strain evidence="3">ChiHjej13B12-12457</strain>
    </source>
</reference>
<proteinExistence type="predicted"/>
<feature type="chain" id="PRO_5039125441" evidence="2">
    <location>
        <begin position="36"/>
        <end position="886"/>
    </location>
</feature>
<dbReference type="PANTHER" id="PTHR30069">
    <property type="entry name" value="TONB-DEPENDENT OUTER MEMBRANE RECEPTOR"/>
    <property type="match status" value="1"/>
</dbReference>
<organism evidence="3 4">
    <name type="scientific">Candidatus Coprenecus avistercoris</name>
    <dbReference type="NCBI Taxonomy" id="2840730"/>
    <lineage>
        <taxon>Bacteria</taxon>
        <taxon>Pseudomonadati</taxon>
        <taxon>Bacteroidota</taxon>
        <taxon>Bacteroidia</taxon>
        <taxon>Bacteroidales</taxon>
        <taxon>Rikenellaceae</taxon>
        <taxon>Rikenellaceae incertae sedis</taxon>
        <taxon>Candidatus Coprenecus</taxon>
    </lineage>
</organism>
<dbReference type="InterPro" id="IPR039426">
    <property type="entry name" value="TonB-dep_rcpt-like"/>
</dbReference>
<evidence type="ECO:0000256" key="2">
    <source>
        <dbReference type="SAM" id="SignalP"/>
    </source>
</evidence>